<comment type="caution">
    <text evidence="1">The sequence shown here is derived from an EMBL/GenBank/DDBJ whole genome shotgun (WGS) entry which is preliminary data.</text>
</comment>
<protein>
    <submittedName>
        <fullName evidence="1">Uncharacterized protein</fullName>
    </submittedName>
</protein>
<dbReference type="EMBL" id="LAZR01004840">
    <property type="protein sequence ID" value="KKN05119.1"/>
    <property type="molecule type" value="Genomic_DNA"/>
</dbReference>
<gene>
    <name evidence="1" type="ORF">LCGC14_1090430</name>
</gene>
<evidence type="ECO:0000313" key="1">
    <source>
        <dbReference type="EMBL" id="KKN05119.1"/>
    </source>
</evidence>
<organism evidence="1">
    <name type="scientific">marine sediment metagenome</name>
    <dbReference type="NCBI Taxonomy" id="412755"/>
    <lineage>
        <taxon>unclassified sequences</taxon>
        <taxon>metagenomes</taxon>
        <taxon>ecological metagenomes</taxon>
    </lineage>
</organism>
<proteinExistence type="predicted"/>
<name>A0A0F9MGZ4_9ZZZZ</name>
<reference evidence="1" key="1">
    <citation type="journal article" date="2015" name="Nature">
        <title>Complex archaea that bridge the gap between prokaryotes and eukaryotes.</title>
        <authorList>
            <person name="Spang A."/>
            <person name="Saw J.H."/>
            <person name="Jorgensen S.L."/>
            <person name="Zaremba-Niedzwiedzka K."/>
            <person name="Martijn J."/>
            <person name="Lind A.E."/>
            <person name="van Eijk R."/>
            <person name="Schleper C."/>
            <person name="Guy L."/>
            <person name="Ettema T.J."/>
        </authorList>
    </citation>
    <scope>NUCLEOTIDE SEQUENCE</scope>
</reference>
<sequence length="736" mass="76895">MKQEVKIDQADYTIFILVRDTSGNAKTALAFGDIDLAYARVETDNDVTTTDVAPVDLVTPLLTDPHLDWGFLEVAAADHPGLYRLDIADAVFATGAWSSVVTLTGAGLEPSHCEFMLVPEEPYSRIVPDAAGVAPTAVENRQEMDNNSTELAKIGTIPALDGAGQTIGAAIGKLADDNAGATFDAGTDSLNKIRDDRTLPAADYTIVGDLGTVQSADNNTILSHADYGNAKLVRSTTPANKLDVSATGEAGLDFDNIKDATAPHALTNITVPVVTTNTDTAIELAKVPKSDSNVSWNATALGAIEGEVDDAIATAKLDHLVQTAAAEDEVADNSIIARLAATEGDWSEYNDENHSLEAIRVRGDAAWITGGGGGISDILNVQSMIPNEIDLANTVTIRLALGLTNMLDDLPSTVEITPGTITIDRKAIGGTSWTNIENAVACSEAAGLIYYDEVFDTGAGYLEGDSIRITFKSQKITVAANDYEITDATGWIFQTSIRQTMVGTNGANTTVPDAAGVAPTADEVRDAILDDATRFSGGNIDVAISSRGTADAGDAMNLAADAIKAVSYDETSAFPLKADDSAATQIARVGADGDTLETLSDQIDDVPTVAEFNARTIVSAGYVVVGDTIAGVTTATNLTNAPTSGDLTATMKTSVNTEVLDVLNTDTFAEPGQEAPPATTSLVKKIGYLYKFLRNKIITDATGVEVYNDAGAVVDQKSTISDDGTDFTRGKFGSGP</sequence>
<accession>A0A0F9MGZ4</accession>
<dbReference type="AlphaFoldDB" id="A0A0F9MGZ4"/>